<dbReference type="RefSeq" id="WP_054470218.1">
    <property type="nucleotide sequence ID" value="NZ_CP159837.1"/>
</dbReference>
<accession>A0AAU8JKG2</accession>
<organism evidence="2">
    <name type="scientific">Planktothricoides raciborskii GIHE-MW2</name>
    <dbReference type="NCBI Taxonomy" id="2792601"/>
    <lineage>
        <taxon>Bacteria</taxon>
        <taxon>Bacillati</taxon>
        <taxon>Cyanobacteriota</taxon>
        <taxon>Cyanophyceae</taxon>
        <taxon>Oscillatoriophycideae</taxon>
        <taxon>Oscillatoriales</taxon>
        <taxon>Oscillatoriaceae</taxon>
        <taxon>Planktothricoides</taxon>
    </lineage>
</organism>
<gene>
    <name evidence="2" type="ORF">ABWT76_002265</name>
</gene>
<dbReference type="AlphaFoldDB" id="A0AAU8JKG2"/>
<sequence>MVAQQKFFKLMSPCGCLSLLLVVGLGTGIEHLISTSWNQAQQREKIHNFSLAEKRQAKQKADQDNQDDPNCEKRGCVPNPRYVL</sequence>
<evidence type="ECO:0000313" key="2">
    <source>
        <dbReference type="EMBL" id="XCM39350.1"/>
    </source>
</evidence>
<reference evidence="2" key="1">
    <citation type="submission" date="2024-07" db="EMBL/GenBank/DDBJ databases">
        <authorList>
            <person name="Kim Y.J."/>
            <person name="Jeong J.Y."/>
        </authorList>
    </citation>
    <scope>NUCLEOTIDE SEQUENCE</scope>
    <source>
        <strain evidence="2">GIHE-MW2</strain>
    </source>
</reference>
<protein>
    <recommendedName>
        <fullName evidence="3">Secreted protein</fullName>
    </recommendedName>
</protein>
<proteinExistence type="predicted"/>
<evidence type="ECO:0000256" key="1">
    <source>
        <dbReference type="SAM" id="MobiDB-lite"/>
    </source>
</evidence>
<dbReference type="EMBL" id="CP159837">
    <property type="protein sequence ID" value="XCM39350.1"/>
    <property type="molecule type" value="Genomic_DNA"/>
</dbReference>
<evidence type="ECO:0008006" key="3">
    <source>
        <dbReference type="Google" id="ProtNLM"/>
    </source>
</evidence>
<name>A0AAU8JKG2_9CYAN</name>
<feature type="compositionally biased region" description="Basic and acidic residues" evidence="1">
    <location>
        <begin position="54"/>
        <end position="63"/>
    </location>
</feature>
<feature type="region of interest" description="Disordered" evidence="1">
    <location>
        <begin position="54"/>
        <end position="84"/>
    </location>
</feature>